<accession>A0A9D3X1M6</accession>
<dbReference type="AlphaFoldDB" id="A0A9D3X1M6"/>
<proteinExistence type="predicted"/>
<comment type="caution">
    <text evidence="1">The sequence shown here is derived from an EMBL/GenBank/DDBJ whole genome shotgun (WGS) entry which is preliminary data.</text>
</comment>
<name>A0A9D3X1M6_9SAUR</name>
<reference evidence="1" key="1">
    <citation type="submission" date="2021-09" db="EMBL/GenBank/DDBJ databases">
        <title>The genome of Mauremys mutica provides insights into the evolution of semi-aquatic lifestyle.</title>
        <authorList>
            <person name="Gong S."/>
            <person name="Gao Y."/>
        </authorList>
    </citation>
    <scope>NUCLEOTIDE SEQUENCE</scope>
    <source>
        <strain evidence="1">MM-2020</strain>
        <tissue evidence="1">Muscle</tissue>
    </source>
</reference>
<sequence>MRGRVFFCSRTQNRHLLPLRHLCPGTWLFPHAVYQDVPNASCTNMFQRLPPASATWGALNIGCPGSYRPFPLQYLGAWQCPRQVPAPLYRAGIEAKETKHEIPLWSLGI</sequence>
<evidence type="ECO:0000313" key="1">
    <source>
        <dbReference type="EMBL" id="KAH1171206.1"/>
    </source>
</evidence>
<gene>
    <name evidence="1" type="ORF">KIL84_006824</name>
</gene>
<evidence type="ECO:0000313" key="2">
    <source>
        <dbReference type="Proteomes" id="UP000827986"/>
    </source>
</evidence>
<organism evidence="1 2">
    <name type="scientific">Mauremys mutica</name>
    <name type="common">yellowpond turtle</name>
    <dbReference type="NCBI Taxonomy" id="74926"/>
    <lineage>
        <taxon>Eukaryota</taxon>
        <taxon>Metazoa</taxon>
        <taxon>Chordata</taxon>
        <taxon>Craniata</taxon>
        <taxon>Vertebrata</taxon>
        <taxon>Euteleostomi</taxon>
        <taxon>Archelosauria</taxon>
        <taxon>Testudinata</taxon>
        <taxon>Testudines</taxon>
        <taxon>Cryptodira</taxon>
        <taxon>Durocryptodira</taxon>
        <taxon>Testudinoidea</taxon>
        <taxon>Geoemydidae</taxon>
        <taxon>Geoemydinae</taxon>
        <taxon>Mauremys</taxon>
    </lineage>
</organism>
<protein>
    <submittedName>
        <fullName evidence="1">Uncharacterized protein</fullName>
    </submittedName>
</protein>
<keyword evidence="2" id="KW-1185">Reference proteome</keyword>
<dbReference type="Proteomes" id="UP000827986">
    <property type="component" value="Unassembled WGS sequence"/>
</dbReference>
<dbReference type="EMBL" id="JAHDVG010000483">
    <property type="protein sequence ID" value="KAH1171206.1"/>
    <property type="molecule type" value="Genomic_DNA"/>
</dbReference>